<evidence type="ECO:0000313" key="1">
    <source>
        <dbReference type="EMBL" id="TVT59346.1"/>
    </source>
</evidence>
<comment type="caution">
    <text evidence="1">The sequence shown here is derived from an EMBL/GenBank/DDBJ whole genome shotgun (WGS) entry which is preliminary data.</text>
</comment>
<dbReference type="Proteomes" id="UP000320011">
    <property type="component" value="Unassembled WGS sequence"/>
</dbReference>
<dbReference type="AlphaFoldDB" id="A0A558DEA5"/>
<reference evidence="1 2" key="2">
    <citation type="submission" date="2019-08" db="EMBL/GenBank/DDBJ databases">
        <title>Amycolatopsis acidicola sp. nov., isolated from peat swamp forest soil.</title>
        <authorList>
            <person name="Srisuk N."/>
        </authorList>
    </citation>
    <scope>NUCLEOTIDE SEQUENCE [LARGE SCALE GENOMIC DNA]</scope>
    <source>
        <strain evidence="1 2">TBRC 6029</strain>
    </source>
</reference>
<dbReference type="EMBL" id="VJWX01000031">
    <property type="protein sequence ID" value="TVT59346.1"/>
    <property type="molecule type" value="Genomic_DNA"/>
</dbReference>
<gene>
    <name evidence="1" type="ORF">FNH05_05580</name>
</gene>
<name>A0A558DEA5_9PSEU</name>
<protein>
    <submittedName>
        <fullName evidence="1">Uncharacterized protein</fullName>
    </submittedName>
</protein>
<proteinExistence type="predicted"/>
<reference evidence="1 2" key="1">
    <citation type="submission" date="2019-07" db="EMBL/GenBank/DDBJ databases">
        <authorList>
            <person name="Duangmal K."/>
            <person name="Teo W.F.A."/>
        </authorList>
    </citation>
    <scope>NUCLEOTIDE SEQUENCE [LARGE SCALE GENOMIC DNA]</scope>
    <source>
        <strain evidence="1 2">TBRC 6029</strain>
    </source>
</reference>
<organism evidence="1 2">
    <name type="scientific">Amycolatopsis rhizosphaerae</name>
    <dbReference type="NCBI Taxonomy" id="2053003"/>
    <lineage>
        <taxon>Bacteria</taxon>
        <taxon>Bacillati</taxon>
        <taxon>Actinomycetota</taxon>
        <taxon>Actinomycetes</taxon>
        <taxon>Pseudonocardiales</taxon>
        <taxon>Pseudonocardiaceae</taxon>
        <taxon>Amycolatopsis</taxon>
    </lineage>
</organism>
<accession>A0A558DEA5</accession>
<sequence length="101" mass="11386">MFDTADHAVSDLVRCLNEGNPGRKQRPLSLSVLGALQRPGQFALCTNEGSPTVFVVCEVGDGEHLTDRCDEYFDEWIRTIYARNRSEIIFAKKPTIWSSTH</sequence>
<dbReference type="RefSeq" id="WP_144586186.1">
    <property type="nucleotide sequence ID" value="NZ_VJWX01000031.1"/>
</dbReference>
<evidence type="ECO:0000313" key="2">
    <source>
        <dbReference type="Proteomes" id="UP000320011"/>
    </source>
</evidence>
<keyword evidence="2" id="KW-1185">Reference proteome</keyword>
<dbReference type="OrthoDB" id="3630794at2"/>